<reference evidence="6" key="1">
    <citation type="submission" date="2020-05" db="UniProtKB">
        <authorList>
            <consortium name="EnsemblMetazoa"/>
        </authorList>
    </citation>
    <scope>IDENTIFICATION</scope>
    <source>
        <strain evidence="6">BB02</strain>
    </source>
</reference>
<dbReference type="Pfam" id="PF02535">
    <property type="entry name" value="Zip"/>
    <property type="match status" value="1"/>
</dbReference>
<dbReference type="KEGG" id="bgt:106058117"/>
<dbReference type="GO" id="GO:0016020">
    <property type="term" value="C:membrane"/>
    <property type="evidence" value="ECO:0007669"/>
    <property type="project" value="UniProtKB-SubCell"/>
</dbReference>
<dbReference type="InterPro" id="IPR003689">
    <property type="entry name" value="ZIP"/>
</dbReference>
<accession>A0A2C9KF39</accession>
<keyword evidence="4 5" id="KW-0472">Membrane</keyword>
<dbReference type="EnsemblMetazoa" id="BGLB018559-RB">
    <property type="protein sequence ID" value="BGLB018559-PB"/>
    <property type="gene ID" value="BGLB018559"/>
</dbReference>
<dbReference type="OrthoDB" id="448280at2759"/>
<feature type="transmembrane region" description="Helical" evidence="5">
    <location>
        <begin position="58"/>
        <end position="78"/>
    </location>
</feature>
<evidence type="ECO:0000256" key="3">
    <source>
        <dbReference type="ARBA" id="ARBA00022989"/>
    </source>
</evidence>
<dbReference type="GO" id="GO:0046873">
    <property type="term" value="F:metal ion transmembrane transporter activity"/>
    <property type="evidence" value="ECO:0007669"/>
    <property type="project" value="InterPro"/>
</dbReference>
<evidence type="ECO:0000256" key="4">
    <source>
        <dbReference type="ARBA" id="ARBA00023136"/>
    </source>
</evidence>
<dbReference type="STRING" id="6526.A0A2C9KF39"/>
<gene>
    <name evidence="6" type="primary">106058117</name>
</gene>
<evidence type="ECO:0000256" key="2">
    <source>
        <dbReference type="ARBA" id="ARBA00022692"/>
    </source>
</evidence>
<proteinExistence type="predicted"/>
<protein>
    <submittedName>
        <fullName evidence="6">Uncharacterized protein</fullName>
    </submittedName>
</protein>
<comment type="subcellular location">
    <subcellularLocation>
        <location evidence="1">Membrane</location>
        <topology evidence="1">Multi-pass membrane protein</topology>
    </subcellularLocation>
</comment>
<feature type="transmembrane region" description="Helical" evidence="5">
    <location>
        <begin position="99"/>
        <end position="121"/>
    </location>
</feature>
<organism evidence="6 7">
    <name type="scientific">Biomphalaria glabrata</name>
    <name type="common">Bloodfluke planorb</name>
    <name type="synonym">Freshwater snail</name>
    <dbReference type="NCBI Taxonomy" id="6526"/>
    <lineage>
        <taxon>Eukaryota</taxon>
        <taxon>Metazoa</taxon>
        <taxon>Spiralia</taxon>
        <taxon>Lophotrochozoa</taxon>
        <taxon>Mollusca</taxon>
        <taxon>Gastropoda</taxon>
        <taxon>Heterobranchia</taxon>
        <taxon>Euthyneura</taxon>
        <taxon>Panpulmonata</taxon>
        <taxon>Hygrophila</taxon>
        <taxon>Lymnaeoidea</taxon>
        <taxon>Planorbidae</taxon>
        <taxon>Biomphalaria</taxon>
    </lineage>
</organism>
<keyword evidence="3 5" id="KW-1133">Transmembrane helix</keyword>
<dbReference type="EnsemblMetazoa" id="BGLB018559-RA">
    <property type="protein sequence ID" value="BGLB018559-PA"/>
    <property type="gene ID" value="BGLB018559"/>
</dbReference>
<evidence type="ECO:0000313" key="7">
    <source>
        <dbReference type="Proteomes" id="UP000076420"/>
    </source>
</evidence>
<dbReference type="AlphaFoldDB" id="A0A2C9KF39"/>
<evidence type="ECO:0000256" key="5">
    <source>
        <dbReference type="SAM" id="Phobius"/>
    </source>
</evidence>
<evidence type="ECO:0000256" key="1">
    <source>
        <dbReference type="ARBA" id="ARBA00004141"/>
    </source>
</evidence>
<sequence>MSYIVTKFVLHANTSSSTIAAISTSSLSAAATSSATAPSAVAVATVSESMRREAMDVVVAKIICLLILTILSVLCGLLPLRLLIHTPHLFTRGRNSVDYFLCGLRLFSGGIYLATCFLHLMPDTRVKMDSVMKNMGSNTTYAVPELLVMSGFYAVVFVEQIIKVCILVYVGRP</sequence>
<evidence type="ECO:0000313" key="6">
    <source>
        <dbReference type="EnsemblMetazoa" id="BGLB018559-PA"/>
    </source>
</evidence>
<dbReference type="VEuPathDB" id="VectorBase:BGLB018559"/>
<keyword evidence="2 5" id="KW-0812">Transmembrane</keyword>
<dbReference type="VEuPathDB" id="VectorBase:BGLAX_048658"/>
<name>A0A2C9KF39_BIOGL</name>
<feature type="transmembrane region" description="Helical" evidence="5">
    <location>
        <begin position="141"/>
        <end position="170"/>
    </location>
</feature>
<dbReference type="Proteomes" id="UP000076420">
    <property type="component" value="Unassembled WGS sequence"/>
</dbReference>